<dbReference type="Pfam" id="PF13193">
    <property type="entry name" value="AMP-binding_C"/>
    <property type="match status" value="1"/>
</dbReference>
<organism evidence="5 6">
    <name type="scientific">Hydrogenimonas cancrithermarum</name>
    <dbReference type="NCBI Taxonomy" id="2993563"/>
    <lineage>
        <taxon>Bacteria</taxon>
        <taxon>Pseudomonadati</taxon>
        <taxon>Campylobacterota</taxon>
        <taxon>Epsilonproteobacteria</taxon>
        <taxon>Campylobacterales</taxon>
        <taxon>Hydrogenimonadaceae</taxon>
        <taxon>Hydrogenimonas</taxon>
    </lineage>
</organism>
<keyword evidence="2" id="KW-0436">Ligase</keyword>
<reference evidence="5 6" key="1">
    <citation type="submission" date="2023-03" db="EMBL/GenBank/DDBJ databases">
        <title>Description of Hydrogenimonas sp. ISO32.</title>
        <authorList>
            <person name="Mino S."/>
            <person name="Fukazawa S."/>
            <person name="Sawabe T."/>
        </authorList>
    </citation>
    <scope>NUCLEOTIDE SEQUENCE [LARGE SCALE GENOMIC DNA]</scope>
    <source>
        <strain evidence="5 6">ISO32</strain>
    </source>
</reference>
<dbReference type="InterPro" id="IPR045851">
    <property type="entry name" value="AMP-bd_C_sf"/>
</dbReference>
<dbReference type="InterPro" id="IPR025110">
    <property type="entry name" value="AMP-bd_C"/>
</dbReference>
<dbReference type="PANTHER" id="PTHR24096">
    <property type="entry name" value="LONG-CHAIN-FATTY-ACID--COA LIGASE"/>
    <property type="match status" value="1"/>
</dbReference>
<dbReference type="Proteomes" id="UP001321445">
    <property type="component" value="Chromosome"/>
</dbReference>
<dbReference type="Pfam" id="PF00501">
    <property type="entry name" value="AMP-binding"/>
    <property type="match status" value="1"/>
</dbReference>
<dbReference type="CDD" id="cd04433">
    <property type="entry name" value="AFD_class_I"/>
    <property type="match status" value="1"/>
</dbReference>
<dbReference type="PANTHER" id="PTHR24096:SF149">
    <property type="entry name" value="AMP-BINDING DOMAIN-CONTAINING PROTEIN-RELATED"/>
    <property type="match status" value="1"/>
</dbReference>
<evidence type="ECO:0000259" key="3">
    <source>
        <dbReference type="Pfam" id="PF00501"/>
    </source>
</evidence>
<evidence type="ECO:0000256" key="1">
    <source>
        <dbReference type="ARBA" id="ARBA00006432"/>
    </source>
</evidence>
<dbReference type="InterPro" id="IPR042099">
    <property type="entry name" value="ANL_N_sf"/>
</dbReference>
<dbReference type="EMBL" id="AP027370">
    <property type="protein sequence ID" value="BDY13566.1"/>
    <property type="molecule type" value="Genomic_DNA"/>
</dbReference>
<dbReference type="PROSITE" id="PS00455">
    <property type="entry name" value="AMP_BINDING"/>
    <property type="match status" value="1"/>
</dbReference>
<comment type="similarity">
    <text evidence="1">Belongs to the ATP-dependent AMP-binding enzyme family.</text>
</comment>
<evidence type="ECO:0000259" key="4">
    <source>
        <dbReference type="Pfam" id="PF13193"/>
    </source>
</evidence>
<protein>
    <submittedName>
        <fullName evidence="5">AMP-dependent synthetase</fullName>
    </submittedName>
</protein>
<dbReference type="SUPFAM" id="SSF56801">
    <property type="entry name" value="Acetyl-CoA synthetase-like"/>
    <property type="match status" value="1"/>
</dbReference>
<accession>A0ABM8FNW5</accession>
<gene>
    <name evidence="5" type="ORF">HCR_18780</name>
</gene>
<dbReference type="InterPro" id="IPR020845">
    <property type="entry name" value="AMP-binding_CS"/>
</dbReference>
<feature type="domain" description="AMP-dependent synthetase/ligase" evidence="3">
    <location>
        <begin position="12"/>
        <end position="320"/>
    </location>
</feature>
<dbReference type="Gene3D" id="3.40.50.12780">
    <property type="entry name" value="N-terminal domain of ligase-like"/>
    <property type="match status" value="1"/>
</dbReference>
<keyword evidence="6" id="KW-1185">Reference proteome</keyword>
<proteinExistence type="inferred from homology"/>
<sequence>MPGQAWILDHFSKFSNRTAVISDNRAYTYGELSKAIEDYLAFIEARRIEPGEVVAIHSDYTFDAIALFFALSRNKNIVVPIVSETPEEVEKRLASSGTDWIMQRRDGGFELRKRDADSRDISYIENLKNRGHSGLILFSSGSTGEPKAMIHDLDNLIDSYRGKTPKALNTLVFLTFDHIGGIDTMMRAFAIGGTMTIPTSRQPEAVCEEIEKHGVNVLPASPTFINLLLMSGLHRKYDLSSLEIIAFGAEPMPQPLLKRVRENFPHVRLQQKFGTSETGAIKIRSDEAGSLLFKIDDPNVEYKIVDGELWLKSKTQVLGYLNASMQNFTEDGWFRTGDLVERMEDGRLKIIGRSTEVINVGGEKVFPSEVEAVLLEMDEVADAMVYGEENPITGQGVTVDVVPTGGQDKREMKKLIRKFCKERLDGYKIPSKVNIVDKTNFGDRFKKIRRK</sequence>
<feature type="domain" description="AMP-binding enzyme C-terminal" evidence="4">
    <location>
        <begin position="369"/>
        <end position="438"/>
    </location>
</feature>
<evidence type="ECO:0000256" key="2">
    <source>
        <dbReference type="ARBA" id="ARBA00022598"/>
    </source>
</evidence>
<dbReference type="InterPro" id="IPR000873">
    <property type="entry name" value="AMP-dep_synth/lig_dom"/>
</dbReference>
<evidence type="ECO:0000313" key="6">
    <source>
        <dbReference type="Proteomes" id="UP001321445"/>
    </source>
</evidence>
<dbReference type="RefSeq" id="WP_286336514.1">
    <property type="nucleotide sequence ID" value="NZ_AP027370.1"/>
</dbReference>
<name>A0ABM8FNW5_9BACT</name>
<dbReference type="Gene3D" id="3.30.300.30">
    <property type="match status" value="1"/>
</dbReference>
<evidence type="ECO:0000313" key="5">
    <source>
        <dbReference type="EMBL" id="BDY13566.1"/>
    </source>
</evidence>